<comment type="caution">
    <text evidence="2">The sequence shown here is derived from an EMBL/GenBank/DDBJ whole genome shotgun (WGS) entry which is preliminary data.</text>
</comment>
<evidence type="ECO:0000313" key="2">
    <source>
        <dbReference type="EMBL" id="KAK3389055.1"/>
    </source>
</evidence>
<gene>
    <name evidence="2" type="ORF">B0T20DRAFT_93196</name>
</gene>
<accession>A0AAE0NX40</accession>
<name>A0AAE0NX40_SORBR</name>
<feature type="compositionally biased region" description="Acidic residues" evidence="1">
    <location>
        <begin position="461"/>
        <end position="470"/>
    </location>
</feature>
<evidence type="ECO:0000313" key="3">
    <source>
        <dbReference type="Proteomes" id="UP001281003"/>
    </source>
</evidence>
<dbReference type="AlphaFoldDB" id="A0AAE0NX40"/>
<reference evidence="2" key="1">
    <citation type="journal article" date="2023" name="Mol. Phylogenet. Evol.">
        <title>Genome-scale phylogeny and comparative genomics of the fungal order Sordariales.</title>
        <authorList>
            <person name="Hensen N."/>
            <person name="Bonometti L."/>
            <person name="Westerberg I."/>
            <person name="Brannstrom I.O."/>
            <person name="Guillou S."/>
            <person name="Cros-Aarteil S."/>
            <person name="Calhoun S."/>
            <person name="Haridas S."/>
            <person name="Kuo A."/>
            <person name="Mondo S."/>
            <person name="Pangilinan J."/>
            <person name="Riley R."/>
            <person name="LaButti K."/>
            <person name="Andreopoulos B."/>
            <person name="Lipzen A."/>
            <person name="Chen C."/>
            <person name="Yan M."/>
            <person name="Daum C."/>
            <person name="Ng V."/>
            <person name="Clum A."/>
            <person name="Steindorff A."/>
            <person name="Ohm R.A."/>
            <person name="Martin F."/>
            <person name="Silar P."/>
            <person name="Natvig D.O."/>
            <person name="Lalanne C."/>
            <person name="Gautier V."/>
            <person name="Ament-Velasquez S.L."/>
            <person name="Kruys A."/>
            <person name="Hutchinson M.I."/>
            <person name="Powell A.J."/>
            <person name="Barry K."/>
            <person name="Miller A.N."/>
            <person name="Grigoriev I.V."/>
            <person name="Debuchy R."/>
            <person name="Gladieux P."/>
            <person name="Hiltunen Thoren M."/>
            <person name="Johannesson H."/>
        </authorList>
    </citation>
    <scope>NUCLEOTIDE SEQUENCE</scope>
    <source>
        <strain evidence="2">FGSC 1904</strain>
    </source>
</reference>
<feature type="compositionally biased region" description="Acidic residues" evidence="1">
    <location>
        <begin position="444"/>
        <end position="454"/>
    </location>
</feature>
<dbReference type="EMBL" id="JAUTDP010000014">
    <property type="protein sequence ID" value="KAK3389055.1"/>
    <property type="molecule type" value="Genomic_DNA"/>
</dbReference>
<protein>
    <submittedName>
        <fullName evidence="2">Uncharacterized protein</fullName>
    </submittedName>
</protein>
<feature type="region of interest" description="Disordered" evidence="1">
    <location>
        <begin position="440"/>
        <end position="470"/>
    </location>
</feature>
<reference evidence="2" key="2">
    <citation type="submission" date="2023-07" db="EMBL/GenBank/DDBJ databases">
        <authorList>
            <consortium name="Lawrence Berkeley National Laboratory"/>
            <person name="Haridas S."/>
            <person name="Hensen N."/>
            <person name="Bonometti L."/>
            <person name="Westerberg I."/>
            <person name="Brannstrom I.O."/>
            <person name="Guillou S."/>
            <person name="Cros-Aarteil S."/>
            <person name="Calhoun S."/>
            <person name="Kuo A."/>
            <person name="Mondo S."/>
            <person name="Pangilinan J."/>
            <person name="Riley R."/>
            <person name="LaButti K."/>
            <person name="Andreopoulos B."/>
            <person name="Lipzen A."/>
            <person name="Chen C."/>
            <person name="Yanf M."/>
            <person name="Daum C."/>
            <person name="Ng V."/>
            <person name="Clum A."/>
            <person name="Steindorff A."/>
            <person name="Ohm R."/>
            <person name="Martin F."/>
            <person name="Silar P."/>
            <person name="Natvig D."/>
            <person name="Lalanne C."/>
            <person name="Gautier V."/>
            <person name="Ament-velasquez S.L."/>
            <person name="Kruys A."/>
            <person name="Hutchinson M.I."/>
            <person name="Powell A.J."/>
            <person name="Barry K."/>
            <person name="Miller A.N."/>
            <person name="Grigoriev I.V."/>
            <person name="Debuchy R."/>
            <person name="Gladieux P."/>
            <person name="Thoren M.H."/>
            <person name="Johannesson H."/>
        </authorList>
    </citation>
    <scope>NUCLEOTIDE SEQUENCE</scope>
    <source>
        <strain evidence="2">FGSC 1904</strain>
    </source>
</reference>
<proteinExistence type="predicted"/>
<keyword evidence="3" id="KW-1185">Reference proteome</keyword>
<evidence type="ECO:0000256" key="1">
    <source>
        <dbReference type="SAM" id="MobiDB-lite"/>
    </source>
</evidence>
<organism evidence="2 3">
    <name type="scientific">Sordaria brevicollis</name>
    <dbReference type="NCBI Taxonomy" id="83679"/>
    <lineage>
        <taxon>Eukaryota</taxon>
        <taxon>Fungi</taxon>
        <taxon>Dikarya</taxon>
        <taxon>Ascomycota</taxon>
        <taxon>Pezizomycotina</taxon>
        <taxon>Sordariomycetes</taxon>
        <taxon>Sordariomycetidae</taxon>
        <taxon>Sordariales</taxon>
        <taxon>Sordariaceae</taxon>
        <taxon>Sordaria</taxon>
    </lineage>
</organism>
<sequence>MSLTTLPPELRHQILSSVIWTPTAIIYHHLDLFRQDPPRVRLRDDWDIWVPATSPQPTALQLILTCRILRDDVLHLLNASTASLKSHHYEIDIVFIPKCGLFPTWVCCPLPSQFNLDTLRASFRIMDVEDIDEEVEKGRQGEFLRRYQGVSSDFDADYPNPPSGSWNFYRLLVSFLALGPRGLCSPAYQRQNRGSLLSSKTKSPPRYSLHHLIISVTTKVKTRMDKKRWKHAHCGAQRWLLARHDDLPYGCGKEAEIFPGPPYATNDDDRFTQYEWTGPTCPRSVRGMHMAAGRETLGEADRCGLYLAYTLWTLLDFGGWLSRGCGLVLYESILDDITFYVDGESRPRFGIDDLLRSFLERPEPPKPSRTMTPEVAAALKIWKKWVVKWRTWRKNKLREGRSRSGSAACVLDADTSMEPGPGPRPSFDIFARYLPPCSVYYDPNDPEDSSDSDDSGWVPGDDADENLSVE</sequence>
<dbReference type="Proteomes" id="UP001281003">
    <property type="component" value="Unassembled WGS sequence"/>
</dbReference>